<name>A0AC11EL78_SHEEP</name>
<dbReference type="Ensembl" id="ENSOART00020059632.1">
    <property type="protein sequence ID" value="ENSOARP00020060008.1"/>
    <property type="gene ID" value="ENSOARG00020038258.1"/>
</dbReference>
<protein>
    <submittedName>
        <fullName evidence="1">Uncharacterized protein</fullName>
    </submittedName>
</protein>
<reference evidence="1" key="1">
    <citation type="submission" date="2020-11" db="EMBL/GenBank/DDBJ databases">
        <authorList>
            <person name="Davenport K.M."/>
            <person name="Bickhart D.M."/>
            <person name="Smith T.P.L."/>
            <person name="Murdoch B.M."/>
            <person name="Rosen B.D."/>
        </authorList>
    </citation>
    <scope>NUCLEOTIDE SEQUENCE [LARGE SCALE GENOMIC DNA]</scope>
    <source>
        <strain evidence="1">OAR_USU_Benz2616</strain>
    </source>
</reference>
<proteinExistence type="predicted"/>
<sequence>MRWPKYWSFSFCIIPSKEIPGLISFRMDWLDLLAVQGTLKSLLQHHSSNASILRCSAFFTVQLPHPYMTTGKTIALTRRTLPGSNPGGSRVIRRWGRNRRLWKNTYLITDIERLEMDSVVGRLVEKRG</sequence>
<reference evidence="1" key="3">
    <citation type="submission" date="2025-09" db="UniProtKB">
        <authorList>
            <consortium name="Ensembl"/>
        </authorList>
    </citation>
    <scope>IDENTIFICATION</scope>
</reference>
<accession>A0AC11EL78</accession>
<organism evidence="1">
    <name type="scientific">Ovis aries</name>
    <name type="common">Sheep</name>
    <dbReference type="NCBI Taxonomy" id="9940"/>
    <lineage>
        <taxon>Eukaryota</taxon>
        <taxon>Metazoa</taxon>
        <taxon>Chordata</taxon>
        <taxon>Craniata</taxon>
        <taxon>Vertebrata</taxon>
        <taxon>Euteleostomi</taxon>
        <taxon>Mammalia</taxon>
        <taxon>Eutheria</taxon>
        <taxon>Laurasiatheria</taxon>
        <taxon>Artiodactyla</taxon>
        <taxon>Ruminantia</taxon>
        <taxon>Pecora</taxon>
        <taxon>Bovidae</taxon>
        <taxon>Caprinae</taxon>
        <taxon>Ovis</taxon>
    </lineage>
</organism>
<reference evidence="1" key="2">
    <citation type="submission" date="2025-08" db="UniProtKB">
        <authorList>
            <consortium name="Ensembl"/>
        </authorList>
    </citation>
    <scope>IDENTIFICATION</scope>
</reference>
<evidence type="ECO:0000313" key="1">
    <source>
        <dbReference type="Ensembl" id="ENSOARP00020060008.1"/>
    </source>
</evidence>